<comment type="cofactor">
    <cofactor evidence="1">
        <name>Ca(2+)</name>
        <dbReference type="ChEBI" id="CHEBI:29108"/>
    </cofactor>
</comment>
<dbReference type="InterPro" id="IPR008183">
    <property type="entry name" value="Aldose_1/G6P_1-epimerase"/>
</dbReference>
<evidence type="ECO:0000313" key="11">
    <source>
        <dbReference type="Proteomes" id="UP001245285"/>
    </source>
</evidence>
<keyword evidence="6 8" id="KW-0413">Isomerase</keyword>
<comment type="pathway">
    <text evidence="2 8">Carbohydrate metabolism; hexose metabolism.</text>
</comment>
<dbReference type="InterPro" id="IPR014718">
    <property type="entry name" value="GH-type_carb-bd"/>
</dbReference>
<protein>
    <recommendedName>
        <fullName evidence="8">Aldose 1-epimerase</fullName>
        <ecNumber evidence="8">5.1.3.3</ecNumber>
    </recommendedName>
</protein>
<dbReference type="PANTHER" id="PTHR10091">
    <property type="entry name" value="ALDOSE-1-EPIMERASE"/>
    <property type="match status" value="1"/>
</dbReference>
<dbReference type="InterPro" id="IPR047215">
    <property type="entry name" value="Galactose_mutarotase-like"/>
</dbReference>
<dbReference type="InterPro" id="IPR011013">
    <property type="entry name" value="Gal_mutarotase_sf_dom"/>
</dbReference>
<evidence type="ECO:0000313" key="10">
    <source>
        <dbReference type="EMBL" id="MDT0646618.1"/>
    </source>
</evidence>
<proteinExistence type="inferred from homology"/>
<gene>
    <name evidence="10" type="ORF">RM545_07945</name>
</gene>
<dbReference type="InterPro" id="IPR015443">
    <property type="entry name" value="Aldose_1-epimerase"/>
</dbReference>
<dbReference type="RefSeq" id="WP_311494786.1">
    <property type="nucleotide sequence ID" value="NZ_JAVRHO010000009.1"/>
</dbReference>
<organism evidence="10 11">
    <name type="scientific">Autumnicola lenta</name>
    <dbReference type="NCBI Taxonomy" id="3075593"/>
    <lineage>
        <taxon>Bacteria</taxon>
        <taxon>Pseudomonadati</taxon>
        <taxon>Bacteroidota</taxon>
        <taxon>Flavobacteriia</taxon>
        <taxon>Flavobacteriales</taxon>
        <taxon>Flavobacteriaceae</taxon>
        <taxon>Autumnicola</taxon>
    </lineage>
</organism>
<dbReference type="PANTHER" id="PTHR10091:SF0">
    <property type="entry name" value="GALACTOSE MUTAROTASE"/>
    <property type="match status" value="1"/>
</dbReference>
<feature type="chain" id="PRO_5047297782" description="Aldose 1-epimerase" evidence="9">
    <location>
        <begin position="22"/>
        <end position="394"/>
    </location>
</feature>
<evidence type="ECO:0000256" key="5">
    <source>
        <dbReference type="ARBA" id="ARBA00022837"/>
    </source>
</evidence>
<reference evidence="10 11" key="1">
    <citation type="submission" date="2023-09" db="EMBL/GenBank/DDBJ databases">
        <authorList>
            <person name="Rey-Velasco X."/>
        </authorList>
    </citation>
    <scope>NUCLEOTIDE SEQUENCE [LARGE SCALE GENOMIC DNA]</scope>
    <source>
        <strain evidence="10 11">F260</strain>
    </source>
</reference>
<keyword evidence="11" id="KW-1185">Reference proteome</keyword>
<keyword evidence="9" id="KW-0732">Signal</keyword>
<keyword evidence="5" id="KW-0106">Calcium</keyword>
<dbReference type="NCBIfam" id="NF008277">
    <property type="entry name" value="PRK11055.1"/>
    <property type="match status" value="1"/>
</dbReference>
<comment type="caution">
    <text evidence="10">The sequence shown here is derived from an EMBL/GenBank/DDBJ whole genome shotgun (WGS) entry which is preliminary data.</text>
</comment>
<evidence type="ECO:0000256" key="4">
    <source>
        <dbReference type="ARBA" id="ARBA00011245"/>
    </source>
</evidence>
<evidence type="ECO:0000256" key="2">
    <source>
        <dbReference type="ARBA" id="ARBA00005028"/>
    </source>
</evidence>
<evidence type="ECO:0000256" key="8">
    <source>
        <dbReference type="PIRNR" id="PIRNR005096"/>
    </source>
</evidence>
<dbReference type="PIRSF" id="PIRSF005096">
    <property type="entry name" value="GALM"/>
    <property type="match status" value="1"/>
</dbReference>
<dbReference type="EMBL" id="JAVRHO010000009">
    <property type="protein sequence ID" value="MDT0646618.1"/>
    <property type="molecule type" value="Genomic_DNA"/>
</dbReference>
<dbReference type="SUPFAM" id="SSF74650">
    <property type="entry name" value="Galactose mutarotase-like"/>
    <property type="match status" value="1"/>
</dbReference>
<dbReference type="Gene3D" id="2.70.98.10">
    <property type="match status" value="1"/>
</dbReference>
<dbReference type="Pfam" id="PF01263">
    <property type="entry name" value="Aldose_epim"/>
    <property type="match status" value="1"/>
</dbReference>
<comment type="similarity">
    <text evidence="3 8">Belongs to the aldose epimerase family.</text>
</comment>
<dbReference type="GO" id="GO:0016853">
    <property type="term" value="F:isomerase activity"/>
    <property type="evidence" value="ECO:0007669"/>
    <property type="project" value="UniProtKB-KW"/>
</dbReference>
<evidence type="ECO:0000256" key="6">
    <source>
        <dbReference type="ARBA" id="ARBA00023235"/>
    </source>
</evidence>
<keyword evidence="7 8" id="KW-0119">Carbohydrate metabolism</keyword>
<name>A0ABU3CK64_9FLAO</name>
<dbReference type="EC" id="5.1.3.3" evidence="8"/>
<evidence type="ECO:0000256" key="9">
    <source>
        <dbReference type="SAM" id="SignalP"/>
    </source>
</evidence>
<dbReference type="Proteomes" id="UP001245285">
    <property type="component" value="Unassembled WGS sequence"/>
</dbReference>
<comment type="subunit">
    <text evidence="4">Monomer.</text>
</comment>
<accession>A0ABU3CK64</accession>
<sequence>MKNIRKSLFAFAVLGLALVFVQCKNEKKDENNQAEDTAENQKVLIEKSDFGTTPEGEPVEMYTLTNAGGMEVKVITYGGRITSLKAPDKNDNYEDVVLGFDSIEQYTEDNPYFGALIGRYGNRIAQGKFSLDGEEYELAQNNGENHLHGGEKGFDKVIWDATPEEGENSSSLVLTYTSEDMEEGYPGKLETTVTYTLFNDNSFDVKYEATTDKKTVINLTQHAYFNLSGDFSETILDHIIKINADKFVPVDENLIPTGDLMDVEGTPFDFREPKEVAEGINADDEQIQRGGGYDHNWVLNNQDSGMRFAASAYESDSGRFLEVYTDEPGIQFYTGNFLDGTLPAQGGGTYGKRTGFCFETQHYPDSPNQEDFPSVVLEPGETYTSNTSFKFSVK</sequence>
<evidence type="ECO:0000256" key="1">
    <source>
        <dbReference type="ARBA" id="ARBA00001913"/>
    </source>
</evidence>
<feature type="signal peptide" evidence="9">
    <location>
        <begin position="1"/>
        <end position="21"/>
    </location>
</feature>
<dbReference type="CDD" id="cd09019">
    <property type="entry name" value="galactose_mutarotase_like"/>
    <property type="match status" value="1"/>
</dbReference>
<evidence type="ECO:0000256" key="7">
    <source>
        <dbReference type="ARBA" id="ARBA00023277"/>
    </source>
</evidence>
<evidence type="ECO:0000256" key="3">
    <source>
        <dbReference type="ARBA" id="ARBA00006206"/>
    </source>
</evidence>
<comment type="catalytic activity">
    <reaction evidence="8">
        <text>alpha-D-glucose = beta-D-glucose</text>
        <dbReference type="Rhea" id="RHEA:10264"/>
        <dbReference type="ChEBI" id="CHEBI:15903"/>
        <dbReference type="ChEBI" id="CHEBI:17925"/>
        <dbReference type="EC" id="5.1.3.3"/>
    </reaction>
</comment>